<dbReference type="SUPFAM" id="SSF46785">
    <property type="entry name" value="Winged helix' DNA-binding domain"/>
    <property type="match status" value="1"/>
</dbReference>
<comment type="caution">
    <text evidence="5">The sequence shown here is derived from an EMBL/GenBank/DDBJ whole genome shotgun (WGS) entry which is preliminary data.</text>
</comment>
<keyword evidence="6" id="KW-1185">Reference proteome</keyword>
<dbReference type="Proteomes" id="UP000288812">
    <property type="component" value="Unassembled WGS sequence"/>
</dbReference>
<reference evidence="5 6" key="1">
    <citation type="submission" date="2018-11" db="EMBL/GenBank/DDBJ databases">
        <title>Genome sequencing and assembly of Anaerosphaera sp. nov., GS7-6-2.</title>
        <authorList>
            <person name="Rettenmaier R."/>
            <person name="Liebl W."/>
            <person name="Zverlov V."/>
        </authorList>
    </citation>
    <scope>NUCLEOTIDE SEQUENCE [LARGE SCALE GENOMIC DNA]</scope>
    <source>
        <strain evidence="5 6">GS7-6-2</strain>
    </source>
</reference>
<accession>A0A437S678</accession>
<dbReference type="PROSITE" id="PS50949">
    <property type="entry name" value="HTH_GNTR"/>
    <property type="match status" value="1"/>
</dbReference>
<evidence type="ECO:0000256" key="2">
    <source>
        <dbReference type="ARBA" id="ARBA00023125"/>
    </source>
</evidence>
<keyword evidence="3" id="KW-0804">Transcription</keyword>
<dbReference type="PANTHER" id="PTHR38445:SF7">
    <property type="entry name" value="GNTR-FAMILY TRANSCRIPTIONAL REGULATOR"/>
    <property type="match status" value="1"/>
</dbReference>
<dbReference type="RefSeq" id="WP_127724765.1">
    <property type="nucleotide sequence ID" value="NZ_RLIH01000009.1"/>
</dbReference>
<evidence type="ECO:0000259" key="4">
    <source>
        <dbReference type="PROSITE" id="PS50949"/>
    </source>
</evidence>
<keyword evidence="1" id="KW-0805">Transcription regulation</keyword>
<evidence type="ECO:0000256" key="1">
    <source>
        <dbReference type="ARBA" id="ARBA00023015"/>
    </source>
</evidence>
<feature type="domain" description="HTH gntR-type" evidence="4">
    <location>
        <begin position="11"/>
        <end position="79"/>
    </location>
</feature>
<organism evidence="5 6">
    <name type="scientific">Anaerosphaera multitolerans</name>
    <dbReference type="NCBI Taxonomy" id="2487351"/>
    <lineage>
        <taxon>Bacteria</taxon>
        <taxon>Bacillati</taxon>
        <taxon>Bacillota</taxon>
        <taxon>Tissierellia</taxon>
        <taxon>Tissierellales</taxon>
        <taxon>Peptoniphilaceae</taxon>
        <taxon>Anaerosphaera</taxon>
    </lineage>
</organism>
<dbReference type="Gene3D" id="1.10.10.10">
    <property type="entry name" value="Winged helix-like DNA-binding domain superfamily/Winged helix DNA-binding domain"/>
    <property type="match status" value="1"/>
</dbReference>
<dbReference type="AlphaFoldDB" id="A0A437S678"/>
<dbReference type="EMBL" id="RLIH01000009">
    <property type="protein sequence ID" value="RVU54543.1"/>
    <property type="molecule type" value="Genomic_DNA"/>
</dbReference>
<proteinExistence type="predicted"/>
<dbReference type="InterPro" id="IPR000524">
    <property type="entry name" value="Tscrpt_reg_HTH_GntR"/>
</dbReference>
<keyword evidence="2" id="KW-0238">DNA-binding</keyword>
<dbReference type="CDD" id="cd07377">
    <property type="entry name" value="WHTH_GntR"/>
    <property type="match status" value="1"/>
</dbReference>
<dbReference type="InterPro" id="IPR036390">
    <property type="entry name" value="WH_DNA-bd_sf"/>
</dbReference>
<dbReference type="PANTHER" id="PTHR38445">
    <property type="entry name" value="HTH-TYPE TRANSCRIPTIONAL REPRESSOR YTRA"/>
    <property type="match status" value="1"/>
</dbReference>
<evidence type="ECO:0000256" key="3">
    <source>
        <dbReference type="ARBA" id="ARBA00023163"/>
    </source>
</evidence>
<protein>
    <submittedName>
        <fullName evidence="5">GntR family transcriptional regulator</fullName>
    </submittedName>
</protein>
<gene>
    <name evidence="5" type="ORF">EF514_07250</name>
</gene>
<dbReference type="SMART" id="SM00345">
    <property type="entry name" value="HTH_GNTR"/>
    <property type="match status" value="1"/>
</dbReference>
<evidence type="ECO:0000313" key="6">
    <source>
        <dbReference type="Proteomes" id="UP000288812"/>
    </source>
</evidence>
<name>A0A437S678_9FIRM</name>
<sequence length="120" mass="13689">MNILISNENKIPIYEQLINSIRTEILTGRAKQDDPLPSIRSLSKSLEISVITVKRAYDELEKAGLIYTIPGKGSFVSAQEIERIREYKLLQLQEELLDILKSAEEYGISKETIIKLIELL</sequence>
<dbReference type="OrthoDB" id="9801546at2"/>
<dbReference type="Pfam" id="PF00392">
    <property type="entry name" value="GntR"/>
    <property type="match status" value="1"/>
</dbReference>
<dbReference type="InterPro" id="IPR036388">
    <property type="entry name" value="WH-like_DNA-bd_sf"/>
</dbReference>
<dbReference type="GO" id="GO:0003700">
    <property type="term" value="F:DNA-binding transcription factor activity"/>
    <property type="evidence" value="ECO:0007669"/>
    <property type="project" value="InterPro"/>
</dbReference>
<evidence type="ECO:0000313" key="5">
    <source>
        <dbReference type="EMBL" id="RVU54543.1"/>
    </source>
</evidence>
<dbReference type="GO" id="GO:0003677">
    <property type="term" value="F:DNA binding"/>
    <property type="evidence" value="ECO:0007669"/>
    <property type="project" value="UniProtKB-KW"/>
</dbReference>